<comment type="caution">
    <text evidence="2">The sequence shown here is derived from an EMBL/GenBank/DDBJ whole genome shotgun (WGS) entry which is preliminary data.</text>
</comment>
<evidence type="ECO:0000313" key="2">
    <source>
        <dbReference type="EMBL" id="OAA52869.1"/>
    </source>
</evidence>
<dbReference type="Pfam" id="PF00646">
    <property type="entry name" value="F-box"/>
    <property type="match status" value="1"/>
</dbReference>
<organism evidence="2 3">
    <name type="scientific">Cordyceps fumosorosea (strain ARSEF 2679)</name>
    <name type="common">Isaria fumosorosea</name>
    <dbReference type="NCBI Taxonomy" id="1081104"/>
    <lineage>
        <taxon>Eukaryota</taxon>
        <taxon>Fungi</taxon>
        <taxon>Dikarya</taxon>
        <taxon>Ascomycota</taxon>
        <taxon>Pezizomycotina</taxon>
        <taxon>Sordariomycetes</taxon>
        <taxon>Hypocreomycetidae</taxon>
        <taxon>Hypocreales</taxon>
        <taxon>Cordycipitaceae</taxon>
        <taxon>Cordyceps</taxon>
    </lineage>
</organism>
<evidence type="ECO:0000259" key="1">
    <source>
        <dbReference type="PROSITE" id="PS50181"/>
    </source>
</evidence>
<dbReference type="EMBL" id="AZHB01000044">
    <property type="protein sequence ID" value="OAA52869.1"/>
    <property type="molecule type" value="Genomic_DNA"/>
</dbReference>
<name>A0A167LB20_CORFA</name>
<gene>
    <name evidence="2" type="ORF">ISF_09252</name>
</gene>
<dbReference type="Proteomes" id="UP000076744">
    <property type="component" value="Unassembled WGS sequence"/>
</dbReference>
<feature type="domain" description="F-box" evidence="1">
    <location>
        <begin position="68"/>
        <end position="114"/>
    </location>
</feature>
<dbReference type="AlphaFoldDB" id="A0A167LB20"/>
<dbReference type="PROSITE" id="PS50181">
    <property type="entry name" value="FBOX"/>
    <property type="match status" value="1"/>
</dbReference>
<dbReference type="STRING" id="1081104.A0A167LB20"/>
<sequence>MNPLPLSCCGETDATGYLGVTHHCEWSSSVGPDNLDQLTLSQRIPGHWAVPVPFQWRGHDVLHLNADIGSLGALPLEVLHQILHELDIATLARLQRVSQGIKLAVGSLPLLRALLDFGAEIIRGIAATKTGSLMVCRELYAKFRQPFCDNCRHVGMYLYLLTCKRVCFDCLTKTYRYRPLRPMQANYLYSLKLDTVRSFSTFTVPTYTSSTNPARESNIFHQRRLIPNTTSWRLVDHSAVLEHALRAYGSLDVIRIRLQKRMDAPPRRRTLSGRSRARPTMPGVETSLACAVAFPWFDRRSGTSVSASVLCAACMQSGIPLAQCYFTMAHFNEHVKAMGKVIGRAHVRLAS</sequence>
<accession>A0A167LB20</accession>
<reference evidence="2 3" key="1">
    <citation type="journal article" date="2016" name="Genome Biol. Evol.">
        <title>Divergent and convergent evolution of fungal pathogenicity.</title>
        <authorList>
            <person name="Shang Y."/>
            <person name="Xiao G."/>
            <person name="Zheng P."/>
            <person name="Cen K."/>
            <person name="Zhan S."/>
            <person name="Wang C."/>
        </authorList>
    </citation>
    <scope>NUCLEOTIDE SEQUENCE [LARGE SCALE GENOMIC DNA]</scope>
    <source>
        <strain evidence="2 3">ARSEF 2679</strain>
    </source>
</reference>
<dbReference type="RefSeq" id="XP_018699958.1">
    <property type="nucleotide sequence ID" value="XM_018852855.1"/>
</dbReference>
<dbReference type="InterPro" id="IPR036047">
    <property type="entry name" value="F-box-like_dom_sf"/>
</dbReference>
<dbReference type="SUPFAM" id="SSF81383">
    <property type="entry name" value="F-box domain"/>
    <property type="match status" value="1"/>
</dbReference>
<protein>
    <submittedName>
        <fullName evidence="2">Cyclin-like F-box</fullName>
    </submittedName>
</protein>
<proteinExistence type="predicted"/>
<keyword evidence="3" id="KW-1185">Reference proteome</keyword>
<evidence type="ECO:0000313" key="3">
    <source>
        <dbReference type="Proteomes" id="UP000076744"/>
    </source>
</evidence>
<dbReference type="InterPro" id="IPR001810">
    <property type="entry name" value="F-box_dom"/>
</dbReference>
<dbReference type="OrthoDB" id="2687876at2759"/>
<dbReference type="GeneID" id="30025544"/>